<dbReference type="InterPro" id="IPR044925">
    <property type="entry name" value="His-Me_finger_sf"/>
</dbReference>
<sequence length="159" mass="18431">MWIDIFYYKDGVIYWKVRRNGRNGGVKPGDIAGCKNEYGYVVIGYNGKLYYRHSIVWEMHNGKIPDGFIIDHKNPVVDGLESDDRIENLRIIKHADNLRKGSNRLRSSNSSGITGVSYIKQHDCWRAAICVNGKKMQRNFKSIDAAINQRVYWESIYIK</sequence>
<dbReference type="Gene3D" id="3.90.75.20">
    <property type="match status" value="1"/>
</dbReference>
<evidence type="ECO:0000313" key="3">
    <source>
        <dbReference type="Proteomes" id="UP000222529"/>
    </source>
</evidence>
<protein>
    <submittedName>
        <fullName evidence="2">HNH homing endonuclease</fullName>
    </submittedName>
</protein>
<keyword evidence="2" id="KW-0378">Hydrolase</keyword>
<dbReference type="GO" id="GO:0004519">
    <property type="term" value="F:endonuclease activity"/>
    <property type="evidence" value="ECO:0007669"/>
    <property type="project" value="UniProtKB-KW"/>
</dbReference>
<keyword evidence="2" id="KW-0255">Endonuclease</keyword>
<keyword evidence="2" id="KW-0540">Nuclease</keyword>
<dbReference type="EMBL" id="KY694971">
    <property type="protein sequence ID" value="ARK07619.1"/>
    <property type="molecule type" value="Genomic_DNA"/>
</dbReference>
<dbReference type="SUPFAM" id="SSF54060">
    <property type="entry name" value="His-Me finger endonucleases"/>
    <property type="match status" value="1"/>
</dbReference>
<feature type="domain" description="HNH nuclease" evidence="1">
    <location>
        <begin position="50"/>
        <end position="99"/>
    </location>
</feature>
<dbReference type="InterPro" id="IPR003615">
    <property type="entry name" value="HNH_nuc"/>
</dbReference>
<dbReference type="RefSeq" id="YP_009790222.1">
    <property type="nucleotide sequence ID" value="NC_047823.1"/>
</dbReference>
<dbReference type="Pfam" id="PF13392">
    <property type="entry name" value="HNH_3"/>
    <property type="match status" value="1"/>
</dbReference>
<keyword evidence="3" id="KW-1185">Reference proteome</keyword>
<proteinExistence type="predicted"/>
<organism evidence="2 3">
    <name type="scientific">Citrobacter phage CF1 DK-2017</name>
    <dbReference type="NCBI Taxonomy" id="2267237"/>
    <lineage>
        <taxon>Viruses</taxon>
        <taxon>Duplodnaviria</taxon>
        <taxon>Heunggongvirae</taxon>
        <taxon>Uroviricota</taxon>
        <taxon>Caudoviricetes</taxon>
        <taxon>Drexlerviridae</taxon>
        <taxon>Tempevirinae</taxon>
        <taxon>Tlsvirus</taxon>
        <taxon>Tlsvirus DK2017</taxon>
    </lineage>
</organism>
<reference evidence="2 3" key="1">
    <citation type="submission" date="2017-03" db="EMBL/GenBank/DDBJ databases">
        <title>Complete Genome Sequence of Lytic Bacteriophage CF1 Infecting Citrobacter freundii Isolates.</title>
        <authorList>
            <person name="Kim D."/>
        </authorList>
    </citation>
    <scope>NUCLEOTIDE SEQUENCE [LARGE SCALE GENOMIC DNA]</scope>
</reference>
<evidence type="ECO:0000259" key="1">
    <source>
        <dbReference type="Pfam" id="PF13392"/>
    </source>
</evidence>
<dbReference type="Gene3D" id="1.20.5.2050">
    <property type="match status" value="1"/>
</dbReference>
<dbReference type="Proteomes" id="UP000222529">
    <property type="component" value="Segment"/>
</dbReference>
<dbReference type="KEGG" id="vg:54980378"/>
<accession>A0A1W6DXK6</accession>
<evidence type="ECO:0000313" key="2">
    <source>
        <dbReference type="EMBL" id="ARK07619.1"/>
    </source>
</evidence>
<dbReference type="GeneID" id="54980378"/>
<name>A0A1W6DXK6_9CAUD</name>